<dbReference type="Pfam" id="PF00855">
    <property type="entry name" value="PWWP"/>
    <property type="match status" value="1"/>
</dbReference>
<feature type="region of interest" description="Disordered" evidence="1">
    <location>
        <begin position="800"/>
        <end position="863"/>
    </location>
</feature>
<dbReference type="SUPFAM" id="SSF63748">
    <property type="entry name" value="Tudor/PWWP/MBT"/>
    <property type="match status" value="1"/>
</dbReference>
<accession>A0ABD3U3D6</accession>
<sequence length="983" mass="109035">MSTVGEVSTSGGASKFNSEENHLTSSAKSQHKKKSRRIIEDYDSTLTAFNEYSSPRGGVGYEFEVGDMVWGKVKSHPWWPGHIYDEAFASPSVRRSKHDGHVLVAFFGDSSYGWFEPEELIPFEENFSDKSRQIFSKAFAKAIEEALDELSRRRSLGLACRCRNEFNFWPCSVGGYFVVDVGDSEPWFYSSSQICKAKDSFKTKEMLKFLKKMAWVPLNDQHLNVEFMKNKATALAYRKASFEEFDETYAQAFGNVPQRPPRPTAPVAIDPSKGPLSGPLVIAEALGKAKNSVKSNTKDQLEKDKYLFKRRDEPIHVKSKKAVGPSTHKPLVDGHQISESGVTDGVHPPTNQRASMVSDIKPSESSKRHVEGGPKKAKVHKQPAGELSSENAGLVEKKKKKKRKMKKEISNENSGNLMKSPDAVRQSVAIENVQELSYENASLVEKKKKKKIKKEISNENSGNLVLSPYAVRNSVAVENVPDTPPHVPYEDKNRLDIVKVNVKSSPLSPIEAQQAADTKNLELLVLVRDLRDLALNPFHGEERRCAAIVRQVFWKYRSLVYKKSLSLMPPSENEASQAQFSGLPATGAAAFASPADKSIDKSTVKLVKPSVRSDDPTIGGKKRCPSDHLEGIKKKKKLVNPEDIKKKKLIEPEDVKKKKKVEDLKILSGEKKIPQHGDVKELAAKNVNVSAALPKAVKLETSKKMEKPVRVPNPTMLVMRFPTNSALPSGAELRAKFARFGPLDHSATRIFWKSYQCRLVYHYKVDAEAALKFAIGSNILFGNSNVRCYIRDLEVEAAESEPVRVPKEDAPVGALQSRETPIEQRNTPRISSQTLQQSGQLKSCLKKPSGDESGNGGAKGGSRVKFVLDGKESSSRNELSGYKNNIATSLHEGTTSSSAISKNLPKNIPQSNISSQFGKLPINVRPPPEQMPRAVSFNAQQIQQMPIAPTNDISRQMINLLVKCNEVVNNVSKALGYMPYHPL</sequence>
<comment type="caution">
    <text evidence="3">The sequence shown here is derived from an EMBL/GenBank/DDBJ whole genome shotgun (WGS) entry which is preliminary data.</text>
</comment>
<feature type="compositionally biased region" description="Polar residues" evidence="1">
    <location>
        <begin position="817"/>
        <end position="841"/>
    </location>
</feature>
<feature type="compositionally biased region" description="Basic and acidic residues" evidence="1">
    <location>
        <begin position="801"/>
        <end position="810"/>
    </location>
</feature>
<reference evidence="3 4" key="1">
    <citation type="submission" date="2024-12" db="EMBL/GenBank/DDBJ databases">
        <title>The unique morphological basis and parallel evolutionary history of personate flowers in Penstemon.</title>
        <authorList>
            <person name="Depatie T.H."/>
            <person name="Wessinger C.A."/>
        </authorList>
    </citation>
    <scope>NUCLEOTIDE SEQUENCE [LARGE SCALE GENOMIC DNA]</scope>
    <source>
        <strain evidence="3">WTNN_2</strain>
        <tissue evidence="3">Leaf</tissue>
    </source>
</reference>
<feature type="region of interest" description="Disordered" evidence="1">
    <location>
        <begin position="318"/>
        <end position="419"/>
    </location>
</feature>
<dbReference type="PANTHER" id="PTHR10688:SF5">
    <property type="entry name" value="PWWP DOMAIN-CONTAINING PROTEIN 1-RELATED"/>
    <property type="match status" value="1"/>
</dbReference>
<dbReference type="InterPro" id="IPR052657">
    <property type="entry name" value="PDP_family_Arabidopsis"/>
</dbReference>
<feature type="domain" description="PWWP" evidence="2">
    <location>
        <begin position="65"/>
        <end position="126"/>
    </location>
</feature>
<dbReference type="SMART" id="SM00293">
    <property type="entry name" value="PWWP"/>
    <property type="match status" value="1"/>
</dbReference>
<feature type="compositionally biased region" description="Polar residues" evidence="1">
    <location>
        <begin position="908"/>
        <end position="917"/>
    </location>
</feature>
<dbReference type="AlphaFoldDB" id="A0ABD3U3D6"/>
<feature type="region of interest" description="Disordered" evidence="1">
    <location>
        <begin position="896"/>
        <end position="918"/>
    </location>
</feature>
<organism evidence="3 4">
    <name type="scientific">Penstemon smallii</name>
    <dbReference type="NCBI Taxonomy" id="265156"/>
    <lineage>
        <taxon>Eukaryota</taxon>
        <taxon>Viridiplantae</taxon>
        <taxon>Streptophyta</taxon>
        <taxon>Embryophyta</taxon>
        <taxon>Tracheophyta</taxon>
        <taxon>Spermatophyta</taxon>
        <taxon>Magnoliopsida</taxon>
        <taxon>eudicotyledons</taxon>
        <taxon>Gunneridae</taxon>
        <taxon>Pentapetalae</taxon>
        <taxon>asterids</taxon>
        <taxon>lamiids</taxon>
        <taxon>Lamiales</taxon>
        <taxon>Plantaginaceae</taxon>
        <taxon>Cheloneae</taxon>
        <taxon>Penstemon</taxon>
    </lineage>
</organism>
<proteinExistence type="predicted"/>
<dbReference type="InterPro" id="IPR000313">
    <property type="entry name" value="PWWP_dom"/>
</dbReference>
<dbReference type="EMBL" id="JBJXBP010000002">
    <property type="protein sequence ID" value="KAL3843951.1"/>
    <property type="molecule type" value="Genomic_DNA"/>
</dbReference>
<protein>
    <recommendedName>
        <fullName evidence="2">PWWP domain-containing protein</fullName>
    </recommendedName>
</protein>
<gene>
    <name evidence="3" type="ORF">ACJIZ3_001354</name>
</gene>
<feature type="region of interest" description="Disordered" evidence="1">
    <location>
        <begin position="1"/>
        <end position="36"/>
    </location>
</feature>
<evidence type="ECO:0000313" key="3">
    <source>
        <dbReference type="EMBL" id="KAL3843951.1"/>
    </source>
</evidence>
<keyword evidence="4" id="KW-1185">Reference proteome</keyword>
<name>A0ABD3U3D6_9LAMI</name>
<feature type="compositionally biased region" description="Basic residues" evidence="1">
    <location>
        <begin position="397"/>
        <end position="406"/>
    </location>
</feature>
<dbReference type="PROSITE" id="PS50812">
    <property type="entry name" value="PWWP"/>
    <property type="match status" value="1"/>
</dbReference>
<dbReference type="PANTHER" id="PTHR10688">
    <property type="entry name" value="PWWP DOMAIN-CONTAINING PROTEIN"/>
    <property type="match status" value="1"/>
</dbReference>
<dbReference type="Proteomes" id="UP001634393">
    <property type="component" value="Unassembled WGS sequence"/>
</dbReference>
<evidence type="ECO:0000259" key="2">
    <source>
        <dbReference type="PROSITE" id="PS50812"/>
    </source>
</evidence>
<evidence type="ECO:0000256" key="1">
    <source>
        <dbReference type="SAM" id="MobiDB-lite"/>
    </source>
</evidence>
<dbReference type="Gene3D" id="2.30.30.140">
    <property type="match status" value="1"/>
</dbReference>
<feature type="compositionally biased region" description="Polar residues" evidence="1">
    <location>
        <begin position="1"/>
        <end position="16"/>
    </location>
</feature>
<dbReference type="CDD" id="cd05162">
    <property type="entry name" value="PWWP"/>
    <property type="match status" value="1"/>
</dbReference>
<evidence type="ECO:0000313" key="4">
    <source>
        <dbReference type="Proteomes" id="UP001634393"/>
    </source>
</evidence>
<feature type="compositionally biased region" description="Basic and acidic residues" evidence="1">
    <location>
        <begin position="361"/>
        <end position="374"/>
    </location>
</feature>